<gene>
    <name evidence="1" type="ORF">EV644_13168</name>
</gene>
<sequence>MSNRHTIVTTRIGDLTLVASGNASTGFPLGRPACFVS</sequence>
<evidence type="ECO:0000313" key="1">
    <source>
        <dbReference type="EMBL" id="TCO11405.1"/>
    </source>
</evidence>
<reference evidence="1 2" key="1">
    <citation type="journal article" date="2015" name="Stand. Genomic Sci.">
        <title>Genomic Encyclopedia of Bacterial and Archaeal Type Strains, Phase III: the genomes of soil and plant-associated and newly described type strains.</title>
        <authorList>
            <person name="Whitman W.B."/>
            <person name="Woyke T."/>
            <person name="Klenk H.P."/>
            <person name="Zhou Y."/>
            <person name="Lilburn T.G."/>
            <person name="Beck B.J."/>
            <person name="De Vos P."/>
            <person name="Vandamme P."/>
            <person name="Eisen J.A."/>
            <person name="Garrity G."/>
            <person name="Hugenholtz P."/>
            <person name="Kyrpides N.C."/>
        </authorList>
    </citation>
    <scope>NUCLEOTIDE SEQUENCE [LARGE SCALE GENOMIC DNA]</scope>
    <source>
        <strain evidence="1 2">VKM Ac-2538</strain>
    </source>
</reference>
<protein>
    <submittedName>
        <fullName evidence="1">Uncharacterized protein</fullName>
    </submittedName>
</protein>
<dbReference type="EMBL" id="SLWM01000031">
    <property type="protein sequence ID" value="TCO11405.1"/>
    <property type="molecule type" value="Genomic_DNA"/>
</dbReference>
<dbReference type="Proteomes" id="UP000295818">
    <property type="component" value="Unassembled WGS sequence"/>
</dbReference>
<organism evidence="1 2">
    <name type="scientific">Kribbella orskensis</name>
    <dbReference type="NCBI Taxonomy" id="2512216"/>
    <lineage>
        <taxon>Bacteria</taxon>
        <taxon>Bacillati</taxon>
        <taxon>Actinomycetota</taxon>
        <taxon>Actinomycetes</taxon>
        <taxon>Propionibacteriales</taxon>
        <taxon>Kribbellaceae</taxon>
        <taxon>Kribbella</taxon>
    </lineage>
</organism>
<keyword evidence="2" id="KW-1185">Reference proteome</keyword>
<name>A0ABY2B8R9_9ACTN</name>
<accession>A0ABY2B8R9</accession>
<comment type="caution">
    <text evidence="1">The sequence shown here is derived from an EMBL/GenBank/DDBJ whole genome shotgun (WGS) entry which is preliminary data.</text>
</comment>
<evidence type="ECO:0000313" key="2">
    <source>
        <dbReference type="Proteomes" id="UP000295818"/>
    </source>
</evidence>
<proteinExistence type="predicted"/>